<proteinExistence type="predicted"/>
<feature type="compositionally biased region" description="Basic and acidic residues" evidence="1">
    <location>
        <begin position="19"/>
        <end position="29"/>
    </location>
</feature>
<dbReference type="Gene3D" id="3.40.50.1820">
    <property type="entry name" value="alpha/beta hydrolase"/>
    <property type="match status" value="1"/>
</dbReference>
<evidence type="ECO:0000313" key="4">
    <source>
        <dbReference type="EMBL" id="KAH9497635.1"/>
    </source>
</evidence>
<comment type="caution">
    <text evidence="4">The sequence shown here is derived from an EMBL/GenBank/DDBJ whole genome shotgun (WGS) entry which is preliminary data.</text>
</comment>
<name>A0A922HPU6_DERFA</name>
<keyword evidence="5" id="KW-1185">Reference proteome</keyword>
<evidence type="ECO:0000256" key="2">
    <source>
        <dbReference type="SAM" id="Phobius"/>
    </source>
</evidence>
<feature type="domain" description="AB hydrolase-1" evidence="3">
    <location>
        <begin position="165"/>
        <end position="259"/>
    </location>
</feature>
<evidence type="ECO:0000256" key="1">
    <source>
        <dbReference type="SAM" id="MobiDB-lite"/>
    </source>
</evidence>
<reference evidence="4" key="2">
    <citation type="journal article" date="2022" name="Res Sq">
        <title>Comparative Genomics Reveals Insights into the Divergent Evolution of Astigmatic Mites and Household Pest Adaptations.</title>
        <authorList>
            <person name="Xiong Q."/>
            <person name="Wan A.T.-Y."/>
            <person name="Liu X.-Y."/>
            <person name="Fung C.S.-H."/>
            <person name="Xiao X."/>
            <person name="Malainual N."/>
            <person name="Hou J."/>
            <person name="Wang L."/>
            <person name="Wang M."/>
            <person name="Yang K."/>
            <person name="Cui Y."/>
            <person name="Leung E."/>
            <person name="Nong W."/>
            <person name="Shin S.-K."/>
            <person name="Au S."/>
            <person name="Jeong K.Y."/>
            <person name="Chew F.T."/>
            <person name="Hui J."/>
            <person name="Leung T.F."/>
            <person name="Tungtrongchitr A."/>
            <person name="Zhong N."/>
            <person name="Liu Z."/>
            <person name="Tsui S."/>
        </authorList>
    </citation>
    <scope>NUCLEOTIDE SEQUENCE</scope>
    <source>
        <strain evidence="4">Derf</strain>
        <tissue evidence="4">Whole organism</tissue>
    </source>
</reference>
<dbReference type="Pfam" id="PF00561">
    <property type="entry name" value="Abhydrolase_1"/>
    <property type="match status" value="1"/>
</dbReference>
<feature type="transmembrane region" description="Helical" evidence="2">
    <location>
        <begin position="65"/>
        <end position="88"/>
    </location>
</feature>
<dbReference type="PANTHER" id="PTHR12277">
    <property type="entry name" value="ALPHA/BETA HYDROLASE DOMAIN-CONTAINING PROTEIN"/>
    <property type="match status" value="1"/>
</dbReference>
<keyword evidence="2" id="KW-1133">Transmembrane helix</keyword>
<evidence type="ECO:0000259" key="3">
    <source>
        <dbReference type="Pfam" id="PF00561"/>
    </source>
</evidence>
<keyword evidence="2" id="KW-0472">Membrane</keyword>
<gene>
    <name evidence="4" type="primary">ABHD12B</name>
    <name evidence="4" type="ORF">DERF_013609</name>
</gene>
<accession>A0A922HPU6</accession>
<dbReference type="EMBL" id="ASGP02000007">
    <property type="protein sequence ID" value="KAH9497635.1"/>
    <property type="molecule type" value="Genomic_DNA"/>
</dbReference>
<dbReference type="InterPro" id="IPR029058">
    <property type="entry name" value="AB_hydrolase_fold"/>
</dbReference>
<dbReference type="InterPro" id="IPR000073">
    <property type="entry name" value="AB_hydrolase_1"/>
</dbReference>
<evidence type="ECO:0000313" key="5">
    <source>
        <dbReference type="Proteomes" id="UP000790347"/>
    </source>
</evidence>
<dbReference type="GO" id="GO:0005789">
    <property type="term" value="C:endoplasmic reticulum membrane"/>
    <property type="evidence" value="ECO:0007669"/>
    <property type="project" value="TreeGrafter"/>
</dbReference>
<dbReference type="GO" id="GO:0047372">
    <property type="term" value="F:monoacylglycerol lipase activity"/>
    <property type="evidence" value="ECO:0007669"/>
    <property type="project" value="TreeGrafter"/>
</dbReference>
<feature type="region of interest" description="Disordered" evidence="1">
    <location>
        <begin position="1"/>
        <end position="43"/>
    </location>
</feature>
<reference evidence="4" key="1">
    <citation type="submission" date="2013-05" db="EMBL/GenBank/DDBJ databases">
        <authorList>
            <person name="Yim A.K.Y."/>
            <person name="Chan T.F."/>
            <person name="Ji K.M."/>
            <person name="Liu X.Y."/>
            <person name="Zhou J.W."/>
            <person name="Li R.Q."/>
            <person name="Yang K.Y."/>
            <person name="Li J."/>
            <person name="Li M."/>
            <person name="Law P.T.W."/>
            <person name="Wu Y.L."/>
            <person name="Cai Z.L."/>
            <person name="Qin H."/>
            <person name="Bao Y."/>
            <person name="Leung R.K.K."/>
            <person name="Ng P.K.S."/>
            <person name="Zou J."/>
            <person name="Zhong X.J."/>
            <person name="Ran P.X."/>
            <person name="Zhong N.S."/>
            <person name="Liu Z.G."/>
            <person name="Tsui S.K.W."/>
        </authorList>
    </citation>
    <scope>NUCLEOTIDE SEQUENCE</scope>
    <source>
        <strain evidence="4">Derf</strain>
        <tissue evidence="4">Whole organism</tissue>
    </source>
</reference>
<protein>
    <submittedName>
        <fullName evidence="4">Protein abhd12b</fullName>
    </submittedName>
</protein>
<dbReference type="SUPFAM" id="SSF53474">
    <property type="entry name" value="alpha/beta-Hydrolases"/>
    <property type="match status" value="1"/>
</dbReference>
<dbReference type="GO" id="GO:0052651">
    <property type="term" value="P:monoacylglycerol catabolic process"/>
    <property type="evidence" value="ECO:0007669"/>
    <property type="project" value="TreeGrafter"/>
</dbReference>
<keyword evidence="2" id="KW-0812">Transmembrane</keyword>
<dbReference type="PANTHER" id="PTHR12277:SF194">
    <property type="entry name" value="FI04476P"/>
    <property type="match status" value="1"/>
</dbReference>
<dbReference type="AlphaFoldDB" id="A0A922HPU6"/>
<sequence length="393" mass="45620">MDSHIRKRVSSSATMTTKIKNDDNMKKDASSPPKKTKSFHRQSINKTVCRQNDENKFIMMIRRNLCSIILSLIILILFIVFVIIPIIVRNSFTFQHLGVFLNIVNFHYFYDLSDTEQFGLRCARSFRIETNDEKISLGAWHIFPGDEHEECKRAAHDFNDDRIIFLYLHGNMASRAFYHRRELYNVLSEKLNAHVIAFDYRGFADSTNVMPSTFGLTNDTRNVYEWILKNNVTSNRIIIWGHSLGTAVATRFLNECPDEIYPFAAVIEAGFTSIVEASHHYPLIKLFSFLPYFEYCFVEPLVNNPELNFNSTAQLSAIRCPLLILHAEDDGIVSYDLGKKLYEQARHLQPKNVAQRTQFISYPAHFDYGHQDIYLDPDLYKKVDNFLKSVQQS</sequence>
<dbReference type="GO" id="GO:0006660">
    <property type="term" value="P:phosphatidylserine catabolic process"/>
    <property type="evidence" value="ECO:0007669"/>
    <property type="project" value="TreeGrafter"/>
</dbReference>
<dbReference type="GO" id="GO:0004622">
    <property type="term" value="F:phosphatidylcholine lysophospholipase activity"/>
    <property type="evidence" value="ECO:0007669"/>
    <property type="project" value="TreeGrafter"/>
</dbReference>
<dbReference type="Proteomes" id="UP000790347">
    <property type="component" value="Unassembled WGS sequence"/>
</dbReference>
<organism evidence="4 5">
    <name type="scientific">Dermatophagoides farinae</name>
    <name type="common">American house dust mite</name>
    <dbReference type="NCBI Taxonomy" id="6954"/>
    <lineage>
        <taxon>Eukaryota</taxon>
        <taxon>Metazoa</taxon>
        <taxon>Ecdysozoa</taxon>
        <taxon>Arthropoda</taxon>
        <taxon>Chelicerata</taxon>
        <taxon>Arachnida</taxon>
        <taxon>Acari</taxon>
        <taxon>Acariformes</taxon>
        <taxon>Sarcoptiformes</taxon>
        <taxon>Astigmata</taxon>
        <taxon>Psoroptidia</taxon>
        <taxon>Analgoidea</taxon>
        <taxon>Pyroglyphidae</taxon>
        <taxon>Dermatophagoidinae</taxon>
        <taxon>Dermatophagoides</taxon>
    </lineage>
</organism>